<sequence length="1807" mass="197169">MSSLAFLVTDLQSLASESRRKHPEIREAAEKSLAILRSSPEQATTFLASDGAQSSDLLRPVFMGCATKNAKVVAISLGSLQRLIALKAVPKSAVPLIITTMSDAMSQGVDIQLRILQTLVSLITNLPSVHGELLGEALLLCFKLQDSRIAVVSSTAAATLRQLVMFVFDKMGDEDRRGSVPQDIMTEVNLPNGSTTLLGPYATDAYSVFEDLCLLANAEKPHFLQLDYLHKTFALELIESVLTNYHDLFRQHTDLLLLLQHHLCPLLLKSLSDKAIFPLTLRCFRVVFLLLKKFSFELKTEAEVFFMLLIKIVSEDSESGMFDYAGARPPWTRVLAMEIMRGLCSDAELIRNIWDRYDAQQTGAKVFTSLISALKRLVTEKPALLGVCSQMSGVGVPPHGAEVVGGSSAGSTYGLDVSGVAGMVATAASATVSGVVGMIGSGTGLNVQHSGMKLQCIDQLDKADSPIIPETYIYLLGVQCIVSLCEGFASFTGPLYTSIMIQRPQAAGESAIHAPAALDISTLPPDEPATIHLGIVRSMVEHGWPALLAALSFIISTNLSDELFIDALTSYQAMTNVAGMLALTTPRDAFFTSLSKFAVPSRVVSSLESYIEPPTPRSSTSLADNLGLTAPSAPPALSERNLVCLKVLISSALFLAGGLEESWYGILEAVQNADYVITLKGSQLPSSRRNSAIATGSGAVPRVVSGAGPSDGAKTAPQPIRHPLLADTDSDSIQLAIQRLFEVSKSLEDSAFQDFVKALCKLSSEMVGMQSDRNDHLASESEVLNELPNPAGLSPRVGVAHRRRVSGIHLPRTLRSGDFGVERLGMVAMLNIHRLVYRPSEVAWDPTTSHLLSIVSLPSAPAAIRVQAARILDEVLVVVPRHLSSNGELQAIVQRRVLDVLVKQIVSSGADNILSTSTNVELRRMGLETLHLILQASGHTLVIGWETIFEMLGSVCKPAMLSRSGSIDSVSTLSLQDNHRPKPLPLGYNTERGYTTLVKIAFQSMKLVCDSVSSLSPEHLRLCITTLGQFGRQADTNIALTAAESLLWSVSDSIQAKRKDVQREPEYSELWMYLLLEVLGLCTDARPEVRDGAIQTLFRAMQLYGATLSLDTWNECMWRITFPLLDAISTESRRTLSDSAVPSSTGASSDQAWDESKSLALQWIGSIIKEFLVTKIMRLQTFTEAWKVFVSHIHDTVLLDRRSLSTPALQCLDKAVDSLSAANEDLQPQVAEAWECVWQTCNDIGVAISRGRSHLSPRVEASLAQRPFTQDSLVALINVIRTTRRVSRQQTDTEWSLERLTHLMVILKGVMTYPDSPDYRPDIDGLTPVQASVVEAIESVELITTGVPSLIMRDLSEYVTLPFLAAFHTGPAPMSASGSSTTLVPQSARRQVTYIGLSKKAMPSLVEMFLRFRHNAEIYEDGTLEAVLAAYSIPMKLKYDCPAPSKFGNDLPLWKTATTCFLRVVTECAAVISDLGEAISDAHVEAIWRQIIEGFRGGILADCSSAETFSLEEQEAEENFDLALINCLEIDLVPHLGNSRVPDYIIVQLAKILHQGSLLLKDSSSPSSLGLVDEDDTESPHTPLDLREFQKLDLDSLGTTVAVVPTPRERFSFWCFDLMFLICSNVASDHEESRKRVAALCLPSLLDRCRTAMVSYIADEALRGNLPFPRVREDELLHILRKLLELRLWPGTLWAAFSDSPTQYSSVQPSIDPTPSSALIPDIVRRLPVAHVFHFYTVLCEISSIPRQTPSTWMFSPPISPPPICAPVKANTEAPSIDGVCKEVTVVDARGLAKECLKVLGRELGAT</sequence>
<dbReference type="GO" id="GO:0015031">
    <property type="term" value="P:protein transport"/>
    <property type="evidence" value="ECO:0007669"/>
    <property type="project" value="UniProtKB-KW"/>
</dbReference>
<dbReference type="PANTHER" id="PTHR10663">
    <property type="entry name" value="GUANYL-NUCLEOTIDE EXCHANGE FACTOR"/>
    <property type="match status" value="1"/>
</dbReference>
<dbReference type="Pfam" id="PF16206">
    <property type="entry name" value="Mon2_C"/>
    <property type="match status" value="2"/>
</dbReference>
<keyword evidence="3" id="KW-0653">Protein transport</keyword>
<keyword evidence="2" id="KW-0813">Transport</keyword>
<feature type="domain" description="Mon2/Sec7/BIG1-like dimerisation and cyclophilin-binding" evidence="6">
    <location>
        <begin position="4"/>
        <end position="174"/>
    </location>
</feature>
<evidence type="ECO:0000256" key="2">
    <source>
        <dbReference type="ARBA" id="ARBA00022448"/>
    </source>
</evidence>
<comment type="similarity">
    <text evidence="1">Belongs to the MON2 family.</text>
</comment>
<gene>
    <name evidence="7" type="ORF">SCLCIDRAFT_1217006</name>
</gene>
<feature type="domain" description="Mon2 C-terminal" evidence="5">
    <location>
        <begin position="1063"/>
        <end position="1229"/>
    </location>
</feature>
<evidence type="ECO:0008006" key="9">
    <source>
        <dbReference type="Google" id="ProtNLM"/>
    </source>
</evidence>
<evidence type="ECO:0000256" key="1">
    <source>
        <dbReference type="ARBA" id="ARBA00008144"/>
    </source>
</evidence>
<evidence type="ECO:0000313" key="8">
    <source>
        <dbReference type="Proteomes" id="UP000053989"/>
    </source>
</evidence>
<evidence type="ECO:0000313" key="7">
    <source>
        <dbReference type="EMBL" id="KIM60241.1"/>
    </source>
</evidence>
<dbReference type="OrthoDB" id="294853at2759"/>
<dbReference type="InterPro" id="IPR032629">
    <property type="entry name" value="DCB_dom"/>
</dbReference>
<evidence type="ECO:0000256" key="3">
    <source>
        <dbReference type="ARBA" id="ARBA00022927"/>
    </source>
</evidence>
<reference evidence="7 8" key="1">
    <citation type="submission" date="2014-04" db="EMBL/GenBank/DDBJ databases">
        <authorList>
            <consortium name="DOE Joint Genome Institute"/>
            <person name="Kuo A."/>
            <person name="Kohler A."/>
            <person name="Nagy L.G."/>
            <person name="Floudas D."/>
            <person name="Copeland A."/>
            <person name="Barry K.W."/>
            <person name="Cichocki N."/>
            <person name="Veneault-Fourrey C."/>
            <person name="LaButti K."/>
            <person name="Lindquist E.A."/>
            <person name="Lipzen A."/>
            <person name="Lundell T."/>
            <person name="Morin E."/>
            <person name="Murat C."/>
            <person name="Sun H."/>
            <person name="Tunlid A."/>
            <person name="Henrissat B."/>
            <person name="Grigoriev I.V."/>
            <person name="Hibbett D.S."/>
            <person name="Martin F."/>
            <person name="Nordberg H.P."/>
            <person name="Cantor M.N."/>
            <person name="Hua S.X."/>
        </authorList>
    </citation>
    <scope>NUCLEOTIDE SEQUENCE [LARGE SCALE GENOMIC DNA]</scope>
    <source>
        <strain evidence="7 8">Foug A</strain>
    </source>
</reference>
<evidence type="ECO:0000259" key="4">
    <source>
        <dbReference type="Pfam" id="PF12783"/>
    </source>
</evidence>
<evidence type="ECO:0000259" key="5">
    <source>
        <dbReference type="Pfam" id="PF16206"/>
    </source>
</evidence>
<feature type="domain" description="Mon2/Sec7/BIG1-like HUS" evidence="4">
    <location>
        <begin position="201"/>
        <end position="365"/>
    </location>
</feature>
<keyword evidence="8" id="KW-1185">Reference proteome</keyword>
<evidence type="ECO:0000259" key="6">
    <source>
        <dbReference type="Pfam" id="PF16213"/>
    </source>
</evidence>
<dbReference type="EMBL" id="KN822064">
    <property type="protein sequence ID" value="KIM60241.1"/>
    <property type="molecule type" value="Genomic_DNA"/>
</dbReference>
<organism evidence="7 8">
    <name type="scientific">Scleroderma citrinum Foug A</name>
    <dbReference type="NCBI Taxonomy" id="1036808"/>
    <lineage>
        <taxon>Eukaryota</taxon>
        <taxon>Fungi</taxon>
        <taxon>Dikarya</taxon>
        <taxon>Basidiomycota</taxon>
        <taxon>Agaricomycotina</taxon>
        <taxon>Agaricomycetes</taxon>
        <taxon>Agaricomycetidae</taxon>
        <taxon>Boletales</taxon>
        <taxon>Sclerodermatineae</taxon>
        <taxon>Sclerodermataceae</taxon>
        <taxon>Scleroderma</taxon>
    </lineage>
</organism>
<dbReference type="PANTHER" id="PTHR10663:SF333">
    <property type="entry name" value="PROTEIN MON2 HOMOLOG"/>
    <property type="match status" value="1"/>
</dbReference>
<dbReference type="InterPro" id="IPR016024">
    <property type="entry name" value="ARM-type_fold"/>
</dbReference>
<accession>A0A0C3DWG1</accession>
<dbReference type="Pfam" id="PF16213">
    <property type="entry name" value="DCB"/>
    <property type="match status" value="1"/>
</dbReference>
<dbReference type="InterPro" id="IPR032691">
    <property type="entry name" value="Mon2/Sec7/BIG1-like_HUS"/>
</dbReference>
<dbReference type="InParanoid" id="A0A0C3DWG1"/>
<reference evidence="8" key="2">
    <citation type="submission" date="2015-01" db="EMBL/GenBank/DDBJ databases">
        <title>Evolutionary Origins and Diversification of the Mycorrhizal Mutualists.</title>
        <authorList>
            <consortium name="DOE Joint Genome Institute"/>
            <consortium name="Mycorrhizal Genomics Consortium"/>
            <person name="Kohler A."/>
            <person name="Kuo A."/>
            <person name="Nagy L.G."/>
            <person name="Floudas D."/>
            <person name="Copeland A."/>
            <person name="Barry K.W."/>
            <person name="Cichocki N."/>
            <person name="Veneault-Fourrey C."/>
            <person name="LaButti K."/>
            <person name="Lindquist E.A."/>
            <person name="Lipzen A."/>
            <person name="Lundell T."/>
            <person name="Morin E."/>
            <person name="Murat C."/>
            <person name="Riley R."/>
            <person name="Ohm R."/>
            <person name="Sun H."/>
            <person name="Tunlid A."/>
            <person name="Henrissat B."/>
            <person name="Grigoriev I.V."/>
            <person name="Hibbett D.S."/>
            <person name="Martin F."/>
        </authorList>
    </citation>
    <scope>NUCLEOTIDE SEQUENCE [LARGE SCALE GENOMIC DNA]</scope>
    <source>
        <strain evidence="8">Foug A</strain>
    </source>
</reference>
<dbReference type="GO" id="GO:0005794">
    <property type="term" value="C:Golgi apparatus"/>
    <property type="evidence" value="ECO:0007669"/>
    <property type="project" value="UniProtKB-ARBA"/>
</dbReference>
<protein>
    <recommendedName>
        <fullName evidence="9">Protein MON2 homolog</fullName>
    </recommendedName>
</protein>
<name>A0A0C3DWG1_9AGAM</name>
<dbReference type="SUPFAM" id="SSF48371">
    <property type="entry name" value="ARM repeat"/>
    <property type="match status" value="2"/>
</dbReference>
<dbReference type="InterPro" id="IPR032817">
    <property type="entry name" value="Mon2_C"/>
</dbReference>
<dbReference type="Pfam" id="PF12783">
    <property type="entry name" value="Sec7-like_HUS"/>
    <property type="match status" value="1"/>
</dbReference>
<dbReference type="HOGENOM" id="CLU_001169_1_0_1"/>
<proteinExistence type="inferred from homology"/>
<dbReference type="FunCoup" id="A0A0C3DWG1">
    <property type="interactions" value="515"/>
</dbReference>
<dbReference type="Proteomes" id="UP000053989">
    <property type="component" value="Unassembled WGS sequence"/>
</dbReference>
<dbReference type="STRING" id="1036808.A0A0C3DWG1"/>
<feature type="domain" description="Mon2 C-terminal" evidence="5">
    <location>
        <begin position="1391"/>
        <end position="1682"/>
    </location>
</feature>